<organism evidence="3 4">
    <name type="scientific">Koribacter versatilis (strain Ellin345)</name>
    <dbReference type="NCBI Taxonomy" id="204669"/>
    <lineage>
        <taxon>Bacteria</taxon>
        <taxon>Pseudomonadati</taxon>
        <taxon>Acidobacteriota</taxon>
        <taxon>Terriglobia</taxon>
        <taxon>Terriglobales</taxon>
        <taxon>Candidatus Korobacteraceae</taxon>
        <taxon>Candidatus Korobacter</taxon>
    </lineage>
</organism>
<evidence type="ECO:0000259" key="2">
    <source>
        <dbReference type="Pfam" id="PF13439"/>
    </source>
</evidence>
<feature type="domain" description="Glycosyl transferase family 1" evidence="1">
    <location>
        <begin position="169"/>
        <end position="301"/>
    </location>
</feature>
<name>Q1ILI9_KORVE</name>
<dbReference type="Gene3D" id="3.40.50.2000">
    <property type="entry name" value="Glycogen Phosphorylase B"/>
    <property type="match status" value="2"/>
</dbReference>
<evidence type="ECO:0000259" key="1">
    <source>
        <dbReference type="Pfam" id="PF00534"/>
    </source>
</evidence>
<protein>
    <submittedName>
        <fullName evidence="3">Glycosyl transferase, group 1</fullName>
    </submittedName>
</protein>
<dbReference type="PANTHER" id="PTHR12526">
    <property type="entry name" value="GLYCOSYLTRANSFERASE"/>
    <property type="match status" value="1"/>
</dbReference>
<dbReference type="InterPro" id="IPR028098">
    <property type="entry name" value="Glyco_trans_4-like_N"/>
</dbReference>
<dbReference type="Pfam" id="PF00534">
    <property type="entry name" value="Glycos_transf_1"/>
    <property type="match status" value="1"/>
</dbReference>
<dbReference type="Pfam" id="PF13439">
    <property type="entry name" value="Glyco_transf_4"/>
    <property type="match status" value="1"/>
</dbReference>
<dbReference type="RefSeq" id="WP_011524060.1">
    <property type="nucleotide sequence ID" value="NC_008009.1"/>
</dbReference>
<dbReference type="Proteomes" id="UP000002432">
    <property type="component" value="Chromosome"/>
</dbReference>
<evidence type="ECO:0000313" key="3">
    <source>
        <dbReference type="EMBL" id="ABF42261.1"/>
    </source>
</evidence>
<dbReference type="CDD" id="cd03802">
    <property type="entry name" value="GT4_AviGT4-like"/>
    <property type="match status" value="1"/>
</dbReference>
<sequence length="364" mass="40522">MRVALVAPPFIPVPPRKYGGTELFVAQLAEGLKKQGIDVVVYANGESTVDTEVRSLYAKSQWPIEGEVFANLTDINHSAWAIRDASKACDIIHVNSAPALAMSRLVDVPMVYTMHHVHDEHLAKFYAYYPEVEFVTISDFQRQRESMARMRTIHHGLDTNLYTWKDGRREHLSFLGRIAPMKGTHLAIEVAKRAGIPLKIAGEIQPCYRGYWESQVKPHVDGKFIEYVGEADLPAKNELLKNSIAMLFPIQWHEPFGLVMIEAMACGAPVLALSGGAVEEVVSHGVGGFICKDVEDMAARAKDANKFDPARVREYVEREFSLEKMVSRYAELFRDVVESRALAAPEAEDIEPLTQLSGGNTIAA</sequence>
<dbReference type="EMBL" id="CP000360">
    <property type="protein sequence ID" value="ABF42261.1"/>
    <property type="molecule type" value="Genomic_DNA"/>
</dbReference>
<dbReference type="InterPro" id="IPR001296">
    <property type="entry name" value="Glyco_trans_1"/>
</dbReference>
<dbReference type="KEGG" id="aba:Acid345_3260"/>
<dbReference type="CAZy" id="GT4">
    <property type="family name" value="Glycosyltransferase Family 4"/>
</dbReference>
<accession>Q1ILI9</accession>
<dbReference type="OrthoDB" id="9811239at2"/>
<evidence type="ECO:0000313" key="4">
    <source>
        <dbReference type="Proteomes" id="UP000002432"/>
    </source>
</evidence>
<proteinExistence type="predicted"/>
<dbReference type="HOGENOM" id="CLU_042257_1_0_0"/>
<keyword evidence="3" id="KW-0808">Transferase</keyword>
<dbReference type="eggNOG" id="COG0438">
    <property type="taxonomic scope" value="Bacteria"/>
</dbReference>
<dbReference type="SUPFAM" id="SSF53756">
    <property type="entry name" value="UDP-Glycosyltransferase/glycogen phosphorylase"/>
    <property type="match status" value="1"/>
</dbReference>
<feature type="domain" description="Glycosyltransferase subfamily 4-like N-terminal" evidence="2">
    <location>
        <begin position="18"/>
        <end position="125"/>
    </location>
</feature>
<dbReference type="GO" id="GO:0016757">
    <property type="term" value="F:glycosyltransferase activity"/>
    <property type="evidence" value="ECO:0007669"/>
    <property type="project" value="InterPro"/>
</dbReference>
<dbReference type="AlphaFoldDB" id="Q1ILI9"/>
<reference evidence="3 4" key="1">
    <citation type="journal article" date="2009" name="Appl. Environ. Microbiol.">
        <title>Three genomes from the phylum Acidobacteria provide insight into the lifestyles of these microorganisms in soils.</title>
        <authorList>
            <person name="Ward N.L."/>
            <person name="Challacombe J.F."/>
            <person name="Janssen P.H."/>
            <person name="Henrissat B."/>
            <person name="Coutinho P.M."/>
            <person name="Wu M."/>
            <person name="Xie G."/>
            <person name="Haft D.H."/>
            <person name="Sait M."/>
            <person name="Badger J."/>
            <person name="Barabote R.D."/>
            <person name="Bradley B."/>
            <person name="Brettin T.S."/>
            <person name="Brinkac L.M."/>
            <person name="Bruce D."/>
            <person name="Creasy T."/>
            <person name="Daugherty S.C."/>
            <person name="Davidsen T.M."/>
            <person name="DeBoy R.T."/>
            <person name="Detter J.C."/>
            <person name="Dodson R.J."/>
            <person name="Durkin A.S."/>
            <person name="Ganapathy A."/>
            <person name="Gwinn-Giglio M."/>
            <person name="Han C.S."/>
            <person name="Khouri H."/>
            <person name="Kiss H."/>
            <person name="Kothari S.P."/>
            <person name="Madupu R."/>
            <person name="Nelson K.E."/>
            <person name="Nelson W.C."/>
            <person name="Paulsen I."/>
            <person name="Penn K."/>
            <person name="Ren Q."/>
            <person name="Rosovitz M.J."/>
            <person name="Selengut J.D."/>
            <person name="Shrivastava S."/>
            <person name="Sullivan S.A."/>
            <person name="Tapia R."/>
            <person name="Thompson L.S."/>
            <person name="Watkins K.L."/>
            <person name="Yang Q."/>
            <person name="Yu C."/>
            <person name="Zafar N."/>
            <person name="Zhou L."/>
            <person name="Kuske C.R."/>
        </authorList>
    </citation>
    <scope>NUCLEOTIDE SEQUENCE [LARGE SCALE GENOMIC DNA]</scope>
    <source>
        <strain evidence="3 4">Ellin345</strain>
    </source>
</reference>
<dbReference type="EnsemblBacteria" id="ABF42261">
    <property type="protein sequence ID" value="ABF42261"/>
    <property type="gene ID" value="Acid345_3260"/>
</dbReference>
<gene>
    <name evidence="3" type="ordered locus">Acid345_3260</name>
</gene>
<dbReference type="PANTHER" id="PTHR12526:SF595">
    <property type="entry name" value="BLL5217 PROTEIN"/>
    <property type="match status" value="1"/>
</dbReference>
<dbReference type="STRING" id="204669.Acid345_3260"/>
<keyword evidence="4" id="KW-1185">Reference proteome</keyword>